<gene>
    <name evidence="1" type="ORF">CYNAS_LOCUS19701</name>
</gene>
<evidence type="ECO:0000313" key="1">
    <source>
        <dbReference type="EMBL" id="CAJ0607718.1"/>
    </source>
</evidence>
<keyword evidence="2" id="KW-1185">Reference proteome</keyword>
<reference evidence="1" key="1">
    <citation type="submission" date="2023-07" db="EMBL/GenBank/DDBJ databases">
        <authorList>
            <consortium name="CYATHOMIX"/>
        </authorList>
    </citation>
    <scope>NUCLEOTIDE SEQUENCE</scope>
    <source>
        <strain evidence="1">N/A</strain>
    </source>
</reference>
<proteinExistence type="predicted"/>
<dbReference type="AlphaFoldDB" id="A0AA36HD11"/>
<accession>A0AA36HD11</accession>
<organism evidence="1 2">
    <name type="scientific">Cylicocyclus nassatus</name>
    <name type="common">Nematode worm</name>
    <dbReference type="NCBI Taxonomy" id="53992"/>
    <lineage>
        <taxon>Eukaryota</taxon>
        <taxon>Metazoa</taxon>
        <taxon>Ecdysozoa</taxon>
        <taxon>Nematoda</taxon>
        <taxon>Chromadorea</taxon>
        <taxon>Rhabditida</taxon>
        <taxon>Rhabditina</taxon>
        <taxon>Rhabditomorpha</taxon>
        <taxon>Strongyloidea</taxon>
        <taxon>Strongylidae</taxon>
        <taxon>Cylicocyclus</taxon>
    </lineage>
</organism>
<comment type="caution">
    <text evidence="1">The sequence shown here is derived from an EMBL/GenBank/DDBJ whole genome shotgun (WGS) entry which is preliminary data.</text>
</comment>
<evidence type="ECO:0000313" key="2">
    <source>
        <dbReference type="Proteomes" id="UP001176961"/>
    </source>
</evidence>
<protein>
    <submittedName>
        <fullName evidence="1">Uncharacterized protein</fullName>
    </submittedName>
</protein>
<sequence>MIVRAPTVPALSHVNTEKTVNLDTVKKGEMEGKSVRATIVQKTIFVLNSHSFSLLLLLGNQKPMRLFLHLAVLILLGGFGNAQRHPRYCAGLSEENPVEPHRRCRIACNEYMDCGYGYCRFFGDNPQPRCWCMECKKNRRRSYD</sequence>
<dbReference type="EMBL" id="CATQJL010000316">
    <property type="protein sequence ID" value="CAJ0607718.1"/>
    <property type="molecule type" value="Genomic_DNA"/>
</dbReference>
<dbReference type="Proteomes" id="UP001176961">
    <property type="component" value="Unassembled WGS sequence"/>
</dbReference>
<name>A0AA36HD11_CYLNA</name>